<sequence length="193" mass="21445">MKRIQLDNVYSRTKTAGLASVEMTFIVPILLIIMMGIFELTQVIQANNIIISISREGANLISRNSSQTPEQVMDTIASTSDPLDLNQDGIIYINLVVGREDDGGNPIDPVLSQQYRWGDFGYTASSSTWSGCSEWTGDDNGICNMDSDPVLTDFPLQLDSGESVYVVEVMYRYSPISTLIFDSDFTIKEITYL</sequence>
<reference evidence="3 4" key="1">
    <citation type="submission" date="2013-09" db="EMBL/GenBank/DDBJ databases">
        <title>Whole genome shotgun sequence of Vibrio ezurae NBRC 102218.</title>
        <authorList>
            <person name="Yoshida I."/>
            <person name="Hosoyama A."/>
            <person name="Numata M."/>
            <person name="Hashimoto M."/>
            <person name="Hosoyama Y."/>
            <person name="Tsuchikane K."/>
            <person name="Noguchi M."/>
            <person name="Hirakata S."/>
            <person name="Ichikawa N."/>
            <person name="Ohji S."/>
            <person name="Yamazoe A."/>
            <person name="Fujita N."/>
        </authorList>
    </citation>
    <scope>NUCLEOTIDE SEQUENCE [LARGE SCALE GENOMIC DNA]</scope>
    <source>
        <strain evidence="3 4">NBRC 102218</strain>
    </source>
</reference>
<keyword evidence="1" id="KW-0472">Membrane</keyword>
<keyword evidence="1" id="KW-0812">Transmembrane</keyword>
<dbReference type="eggNOG" id="COG4961">
    <property type="taxonomic scope" value="Bacteria"/>
</dbReference>
<evidence type="ECO:0000313" key="4">
    <source>
        <dbReference type="Proteomes" id="UP000016562"/>
    </source>
</evidence>
<dbReference type="EMBL" id="BATM01000009">
    <property type="protein sequence ID" value="GAD79257.1"/>
    <property type="molecule type" value="Genomic_DNA"/>
</dbReference>
<gene>
    <name evidence="3" type="ORF">VEZ01S_09_00250</name>
</gene>
<dbReference type="InterPro" id="IPR012495">
    <property type="entry name" value="TadE-like_dom"/>
</dbReference>
<feature type="transmembrane region" description="Helical" evidence="1">
    <location>
        <begin position="21"/>
        <end position="38"/>
    </location>
</feature>
<dbReference type="Pfam" id="PF07811">
    <property type="entry name" value="TadE"/>
    <property type="match status" value="1"/>
</dbReference>
<dbReference type="STRING" id="1219080.VEZ01S_09_00250"/>
<dbReference type="OrthoDB" id="5395663at2"/>
<comment type="caution">
    <text evidence="3">The sequence shown here is derived from an EMBL/GenBank/DDBJ whole genome shotgun (WGS) entry which is preliminary data.</text>
</comment>
<name>U3B1C5_9VIBR</name>
<evidence type="ECO:0000259" key="2">
    <source>
        <dbReference type="Pfam" id="PF07811"/>
    </source>
</evidence>
<feature type="domain" description="TadE-like" evidence="2">
    <location>
        <begin position="17"/>
        <end position="58"/>
    </location>
</feature>
<dbReference type="RefSeq" id="WP_021712968.1">
    <property type="nucleotide sequence ID" value="NZ_BATM01000009.1"/>
</dbReference>
<dbReference type="Proteomes" id="UP000016562">
    <property type="component" value="Unassembled WGS sequence"/>
</dbReference>
<proteinExistence type="predicted"/>
<organism evidence="3 4">
    <name type="scientific">Vibrio ezurae NBRC 102218</name>
    <dbReference type="NCBI Taxonomy" id="1219080"/>
    <lineage>
        <taxon>Bacteria</taxon>
        <taxon>Pseudomonadati</taxon>
        <taxon>Pseudomonadota</taxon>
        <taxon>Gammaproteobacteria</taxon>
        <taxon>Vibrionales</taxon>
        <taxon>Vibrionaceae</taxon>
        <taxon>Vibrio</taxon>
    </lineage>
</organism>
<evidence type="ECO:0000313" key="3">
    <source>
        <dbReference type="EMBL" id="GAD79257.1"/>
    </source>
</evidence>
<keyword evidence="1" id="KW-1133">Transmembrane helix</keyword>
<accession>U3B1C5</accession>
<keyword evidence="4" id="KW-1185">Reference proteome</keyword>
<evidence type="ECO:0000256" key="1">
    <source>
        <dbReference type="SAM" id="Phobius"/>
    </source>
</evidence>
<protein>
    <recommendedName>
        <fullName evidence="2">TadE-like domain-containing protein</fullName>
    </recommendedName>
</protein>
<dbReference type="AlphaFoldDB" id="U3B1C5"/>